<name>A0ABX7Y6T8_9ACTN</name>
<dbReference type="Pfam" id="PF13613">
    <property type="entry name" value="HTH_Tnp_4"/>
    <property type="match status" value="1"/>
</dbReference>
<evidence type="ECO:0000259" key="4">
    <source>
        <dbReference type="Pfam" id="PF13613"/>
    </source>
</evidence>
<comment type="cofactor">
    <cofactor evidence="1">
        <name>a divalent metal cation</name>
        <dbReference type="ChEBI" id="CHEBI:60240"/>
    </cofactor>
</comment>
<dbReference type="InterPro" id="IPR027805">
    <property type="entry name" value="Transposase_HTH_dom"/>
</dbReference>
<feature type="domain" description="DDE Tnp4" evidence="3">
    <location>
        <begin position="144"/>
        <end position="231"/>
    </location>
</feature>
<gene>
    <name evidence="5" type="ORF">J5A65_01850</name>
</gene>
<evidence type="ECO:0000259" key="3">
    <source>
        <dbReference type="Pfam" id="PF13359"/>
    </source>
</evidence>
<keyword evidence="6" id="KW-1185">Reference proteome</keyword>
<protein>
    <submittedName>
        <fullName evidence="5">Transposase</fullName>
    </submittedName>
</protein>
<feature type="domain" description="Transposase Helix-turn-helix" evidence="4">
    <location>
        <begin position="79"/>
        <end position="125"/>
    </location>
</feature>
<dbReference type="InterPro" id="IPR027806">
    <property type="entry name" value="HARBI1_dom"/>
</dbReference>
<evidence type="ECO:0000256" key="2">
    <source>
        <dbReference type="ARBA" id="ARBA00022723"/>
    </source>
</evidence>
<keyword evidence="2" id="KW-0479">Metal-binding</keyword>
<dbReference type="EMBL" id="CP072384">
    <property type="protein sequence ID" value="QUC08517.1"/>
    <property type="molecule type" value="Genomic_DNA"/>
</dbReference>
<dbReference type="Pfam" id="PF13359">
    <property type="entry name" value="DDE_Tnp_4"/>
    <property type="match status" value="1"/>
</dbReference>
<evidence type="ECO:0000256" key="1">
    <source>
        <dbReference type="ARBA" id="ARBA00001968"/>
    </source>
</evidence>
<evidence type="ECO:0000313" key="5">
    <source>
        <dbReference type="EMBL" id="QUC08517.1"/>
    </source>
</evidence>
<organism evidence="5 6">
    <name type="scientific">Arachnia rubra</name>
    <dbReference type="NCBI Taxonomy" id="1547448"/>
    <lineage>
        <taxon>Bacteria</taxon>
        <taxon>Bacillati</taxon>
        <taxon>Actinomycetota</taxon>
        <taxon>Actinomycetes</taxon>
        <taxon>Propionibacteriales</taxon>
        <taxon>Propionibacteriaceae</taxon>
        <taxon>Arachnia</taxon>
    </lineage>
</organism>
<dbReference type="Proteomes" id="UP000678513">
    <property type="component" value="Chromosome"/>
</dbReference>
<dbReference type="Gene3D" id="1.10.10.60">
    <property type="entry name" value="Homeodomain-like"/>
    <property type="match status" value="1"/>
</dbReference>
<reference evidence="5 6" key="1">
    <citation type="submission" date="2021-03" db="EMBL/GenBank/DDBJ databases">
        <title>Human Oral Microbial Genomes.</title>
        <authorList>
            <person name="Johnston C.D."/>
            <person name="Chen T."/>
            <person name="Dewhirst F.E."/>
        </authorList>
    </citation>
    <scope>NUCLEOTIDE SEQUENCE [LARGE SCALE GENOMIC DNA]</scope>
    <source>
        <strain evidence="5 6">DSMZ 100122</strain>
    </source>
</reference>
<accession>A0ABX7Y6T8</accession>
<evidence type="ECO:0000313" key="6">
    <source>
        <dbReference type="Proteomes" id="UP000678513"/>
    </source>
</evidence>
<proteinExistence type="predicted"/>
<sequence length="287" mass="31557">MRALFMWVIWVSEVTLFVGHRLLHGRIGVANYPYLSKKQPMRYQSTTGLPAHVIYEIVTRVHDVAQGRGLDFSRHKIKLYRQVVISLMLLRQNISQMVIADMFGVSQSTICRIWRRITEILETVLVFTSGGVEEAIAQGQLLLVDGTYVPTGNRPASGQGAANYSGKRKVQCVNIQIAATCRGDLVAVSEPFPGARHDARVIQECGWSDLFSETEATWVADSAYTGVLWVLWTLLKNGISRLLSGVGSILGGRGWGFGTLTPSEVVSDCSSCSIQAVTSFIACFRVG</sequence>